<keyword evidence="1" id="KW-0472">Membrane</keyword>
<proteinExistence type="predicted"/>
<dbReference type="EMBL" id="CP042437">
    <property type="protein sequence ID" value="QEC78247.1"/>
    <property type="molecule type" value="Genomic_DNA"/>
</dbReference>
<sequence>MNKEYTIGLRRKLLMFIVSVAILATGVYLYASAAPADKTLHAVVAMLLCLLAVYLLCYYIRKKVTITQTHIIFQGALTRTELLKSDIGGYKIDKDNLIFVARPPGKMLYISRCNALVNYAELLEFAANFKNIDAKHYQNEFDTMLHDEAIGSTPKERKQKIQAAKKLCTVINYAGIGVAIYEFVSVDVFRYALIAGLVFPLLVICLFYAKRNLLTFNSYTGEGSAYPNLTNALIAPVLGMLLKAIKGWHILSYTVIIWPAVAIAIVLLMLFIFILNDANIKTRSNQVSLAHIVFFIFLYSTIATININCEFDNSDALVYKTTVIDKRYTTGKNAAQYITIDKCGPLQQPTEITIGKSFYEAVHLNETIRLHAKPGLLHIPWFYVSQ</sequence>
<feature type="transmembrane region" description="Helical" evidence="1">
    <location>
        <begin position="167"/>
        <end position="184"/>
    </location>
</feature>
<keyword evidence="3" id="KW-1185">Reference proteome</keyword>
<dbReference type="RefSeq" id="WP_147056709.1">
    <property type="nucleotide sequence ID" value="NZ_CP042437.1"/>
</dbReference>
<evidence type="ECO:0000256" key="1">
    <source>
        <dbReference type="SAM" id="Phobius"/>
    </source>
</evidence>
<feature type="transmembrane region" description="Helical" evidence="1">
    <location>
        <begin position="256"/>
        <end position="275"/>
    </location>
</feature>
<gene>
    <name evidence="2" type="ORF">FSB76_20730</name>
</gene>
<accession>A0A5B8W4B8</accession>
<evidence type="ECO:0000313" key="3">
    <source>
        <dbReference type="Proteomes" id="UP000321362"/>
    </source>
</evidence>
<name>A0A5B8W4B8_9SPHI</name>
<feature type="transmembrane region" description="Helical" evidence="1">
    <location>
        <begin position="190"/>
        <end position="209"/>
    </location>
</feature>
<keyword evidence="1" id="KW-0812">Transmembrane</keyword>
<keyword evidence="1" id="KW-1133">Transmembrane helix</keyword>
<dbReference type="AlphaFoldDB" id="A0A5B8W4B8"/>
<dbReference type="OrthoDB" id="5936019at2"/>
<evidence type="ECO:0000313" key="2">
    <source>
        <dbReference type="EMBL" id="QEC78247.1"/>
    </source>
</evidence>
<organism evidence="2 3">
    <name type="scientific">Mucilaginibacter ginsenosidivorax</name>
    <dbReference type="NCBI Taxonomy" id="862126"/>
    <lineage>
        <taxon>Bacteria</taxon>
        <taxon>Pseudomonadati</taxon>
        <taxon>Bacteroidota</taxon>
        <taxon>Sphingobacteriia</taxon>
        <taxon>Sphingobacteriales</taxon>
        <taxon>Sphingobacteriaceae</taxon>
        <taxon>Mucilaginibacter</taxon>
    </lineage>
</organism>
<feature type="transmembrane region" description="Helical" evidence="1">
    <location>
        <begin position="12"/>
        <end position="33"/>
    </location>
</feature>
<reference evidence="2 3" key="1">
    <citation type="journal article" date="2013" name="J. Microbiol.">
        <title>Mucilaginibacter ginsenosidivorax sp. nov., with ginsenoside converting activity isolated from sediment.</title>
        <authorList>
            <person name="Kim J.K."/>
            <person name="Choi T.E."/>
            <person name="Liu Q.M."/>
            <person name="Park H.Y."/>
            <person name="Yi T.H."/>
            <person name="Yoon M.H."/>
            <person name="Kim S.C."/>
            <person name="Im W.T."/>
        </authorList>
    </citation>
    <scope>NUCLEOTIDE SEQUENCE [LARGE SCALE GENOMIC DNA]</scope>
    <source>
        <strain evidence="2 3">KHI28</strain>
    </source>
</reference>
<feature type="transmembrane region" description="Helical" evidence="1">
    <location>
        <begin position="287"/>
        <end position="307"/>
    </location>
</feature>
<feature type="transmembrane region" description="Helical" evidence="1">
    <location>
        <begin position="39"/>
        <end position="60"/>
    </location>
</feature>
<dbReference type="KEGG" id="mgk:FSB76_20730"/>
<protein>
    <submittedName>
        <fullName evidence="2">Uncharacterized protein</fullName>
    </submittedName>
</protein>
<dbReference type="Proteomes" id="UP000321362">
    <property type="component" value="Chromosome"/>
</dbReference>